<dbReference type="PANTHER" id="PTHR32303">
    <property type="entry name" value="QUINOPROTEIN ALCOHOL DEHYDROGENASE (CYTOCHROME C)"/>
    <property type="match status" value="1"/>
</dbReference>
<name>A0ABN4N184_9GAMM</name>
<comment type="cofactor">
    <cofactor evidence="1">
        <name>pyrroloquinoline quinone</name>
        <dbReference type="ChEBI" id="CHEBI:58442"/>
    </cofactor>
</comment>
<evidence type="ECO:0000256" key="1">
    <source>
        <dbReference type="ARBA" id="ARBA00001931"/>
    </source>
</evidence>
<feature type="transmembrane region" description="Helical" evidence="5">
    <location>
        <begin position="116"/>
        <end position="139"/>
    </location>
</feature>
<evidence type="ECO:0000256" key="3">
    <source>
        <dbReference type="ARBA" id="ARBA00023002"/>
    </source>
</evidence>
<dbReference type="CDD" id="cd10280">
    <property type="entry name" value="PQQ_mGDH"/>
    <property type="match status" value="1"/>
</dbReference>
<reference evidence="7 8" key="1">
    <citation type="submission" date="2016-03" db="EMBL/GenBank/DDBJ databases">
        <title>Genome sequencing of Psychrobacter alimentarius PAMC 27889.</title>
        <authorList>
            <person name="Lee J."/>
            <person name="Kim O.-S."/>
        </authorList>
    </citation>
    <scope>NUCLEOTIDE SEQUENCE [LARGE SCALE GENOMIC DNA]</scope>
    <source>
        <strain evidence="7 8">PAMC 27889</strain>
    </source>
</reference>
<keyword evidence="5" id="KW-0472">Membrane</keyword>
<dbReference type="InterPro" id="IPR002372">
    <property type="entry name" value="PQQ_rpt_dom"/>
</dbReference>
<dbReference type="InterPro" id="IPR018391">
    <property type="entry name" value="PQQ_b-propeller_rpt"/>
</dbReference>
<organism evidence="7 8">
    <name type="scientific">Psychrobacter alimentarius</name>
    <dbReference type="NCBI Taxonomy" id="261164"/>
    <lineage>
        <taxon>Bacteria</taxon>
        <taxon>Pseudomonadati</taxon>
        <taxon>Pseudomonadota</taxon>
        <taxon>Gammaproteobacteria</taxon>
        <taxon>Moraxellales</taxon>
        <taxon>Moraxellaceae</taxon>
        <taxon>Psychrobacter</taxon>
    </lineage>
</organism>
<evidence type="ECO:0000256" key="4">
    <source>
        <dbReference type="SAM" id="MobiDB-lite"/>
    </source>
</evidence>
<dbReference type="PANTHER" id="PTHR32303:SF4">
    <property type="entry name" value="QUINOPROTEIN GLUCOSE DEHYDROGENASE"/>
    <property type="match status" value="1"/>
</dbReference>
<evidence type="ECO:0000313" key="7">
    <source>
        <dbReference type="EMBL" id="AMT96723.1"/>
    </source>
</evidence>
<evidence type="ECO:0000313" key="8">
    <source>
        <dbReference type="Proteomes" id="UP000076104"/>
    </source>
</evidence>
<dbReference type="InterPro" id="IPR011047">
    <property type="entry name" value="Quinoprotein_ADH-like_sf"/>
</dbReference>
<feature type="region of interest" description="Disordered" evidence="4">
    <location>
        <begin position="206"/>
        <end position="233"/>
    </location>
</feature>
<feature type="transmembrane region" description="Helical" evidence="5">
    <location>
        <begin position="70"/>
        <end position="87"/>
    </location>
</feature>
<feature type="transmembrane region" description="Helical" evidence="5">
    <location>
        <begin position="94"/>
        <end position="110"/>
    </location>
</feature>
<dbReference type="Proteomes" id="UP000076104">
    <property type="component" value="Chromosome"/>
</dbReference>
<dbReference type="SMART" id="SM00564">
    <property type="entry name" value="PQQ"/>
    <property type="match status" value="5"/>
</dbReference>
<evidence type="ECO:0000259" key="6">
    <source>
        <dbReference type="Pfam" id="PF01011"/>
    </source>
</evidence>
<dbReference type="SUPFAM" id="SSF50998">
    <property type="entry name" value="Quinoprotein alcohol dehydrogenase-like"/>
    <property type="match status" value="1"/>
</dbReference>
<keyword evidence="8" id="KW-1185">Reference proteome</keyword>
<evidence type="ECO:0000256" key="5">
    <source>
        <dbReference type="SAM" id="Phobius"/>
    </source>
</evidence>
<dbReference type="InterPro" id="IPR017511">
    <property type="entry name" value="PQQ_mDH"/>
</dbReference>
<dbReference type="Pfam" id="PF01011">
    <property type="entry name" value="PQQ"/>
    <property type="match status" value="1"/>
</dbReference>
<feature type="transmembrane region" description="Helical" evidence="5">
    <location>
        <begin position="167"/>
        <end position="188"/>
    </location>
</feature>
<keyword evidence="5" id="KW-0812">Transmembrane</keyword>
<sequence length="888" mass="95927">MIQRFFSLFIIYACIDGRLIFAGCRSVHVHLLLCKQVIPLMEKFVAIIMAVFAVPLLVGGAYLLSLGGSPYYLFAGIAMLTTAFLLFKKHWSAYGVYAIFIVVTLVWALWESGFYWWALATRLGFPLIFGVLMLLPWVFKKMHGVPNQVATDANSPITSNTVKKNPLYYWGLLASVVVGALLSFGSLANNATDKLGELDLTASDKDDTSANLGDPLSNGQQTPEGEWSAYGGTDYGQRYSPLTQINTENVKDLEVAWQIQTGDVKGPNDVGETTYEATPLKIGNALYLCTPHNWALALDADSGETLWKFDPKVGENLQRQHQSCRGVSYYAGQAGTGSTTPAVTTQASDDSANNVAVANKATTTSNVVAQKVAGNTFENASKQCDAKIFIPTSDAKLYALDPNTGQRCQNFGEDGALDLMHNMPFTQAGYYYSTSPPIVVGNTIVVAGAVNDNYDVNSPSGVIRAYDVNTGELLWNWDSGDPDNTAPFDVNDPTQTYKTSSPNSWSTASADEKLGLVYFPMGNRVPDQLGSYRNAAEEKYATSVVALDIKTGEARWVQQFVHHDLWDMDTPAQPSLIDLKTDSGVQPALVVPTKQGDVYVLNRETGEPIVPIKERDAPQGYLVAGEHAAPTQPYSGLSFEPEKLTEKDMWGASLIDQMMCRIEFNQLNYDGRYTPPSTNGTLVYPGNFGTFNWGSLAVDPENGVMFGMPTYLAFTSKLIPKDTLGDVETNKGEQGVNANAGADYAVEMGPFLSPLGVPCQQPPWGTVAAADLATGEIAYQRKNGTVQDLSPIPLKFELGVPGIGGPIITKGGVAFLSAATENNFRAYDLKNGDVLWNVRIPAGGQATPMTYLNSKGEQMVVLVAGGHGSVGTKIGDYVVAYKLGGQAK</sequence>
<dbReference type="EMBL" id="CP014945">
    <property type="protein sequence ID" value="AMT96723.1"/>
    <property type="molecule type" value="Genomic_DNA"/>
</dbReference>
<keyword evidence="3" id="KW-0560">Oxidoreductase</keyword>
<proteinExistence type="inferred from homology"/>
<accession>A0ABN4N184</accession>
<dbReference type="NCBIfam" id="TIGR03074">
    <property type="entry name" value="PQQ_membr_DH"/>
    <property type="match status" value="1"/>
</dbReference>
<gene>
    <name evidence="7" type="ORF">A3K91_1117</name>
</gene>
<keyword evidence="5" id="KW-1133">Transmembrane helix</keyword>
<comment type="similarity">
    <text evidence="2">Belongs to the bacterial PQQ dehydrogenase family.</text>
</comment>
<evidence type="ECO:0000256" key="2">
    <source>
        <dbReference type="ARBA" id="ARBA00008156"/>
    </source>
</evidence>
<dbReference type="Gene3D" id="2.140.10.10">
    <property type="entry name" value="Quinoprotein alcohol dehydrogenase-like superfamily"/>
    <property type="match status" value="2"/>
</dbReference>
<protein>
    <submittedName>
        <fullName evidence="7">Quinoprotein glucose dehydrogenase</fullName>
    </submittedName>
</protein>
<feature type="domain" description="Pyrrolo-quinoline quinone repeat" evidence="6">
    <location>
        <begin position="227"/>
        <end position="860"/>
    </location>
</feature>
<feature type="transmembrane region" description="Helical" evidence="5">
    <location>
        <begin position="44"/>
        <end position="64"/>
    </location>
</feature>